<organism evidence="1 2">
    <name type="scientific">Bradyrhizobium neotropicale</name>
    <dbReference type="NCBI Taxonomy" id="1497615"/>
    <lineage>
        <taxon>Bacteria</taxon>
        <taxon>Pseudomonadati</taxon>
        <taxon>Pseudomonadota</taxon>
        <taxon>Alphaproteobacteria</taxon>
        <taxon>Hyphomicrobiales</taxon>
        <taxon>Nitrobacteraceae</taxon>
        <taxon>Bradyrhizobium</taxon>
    </lineage>
</organism>
<dbReference type="AlphaFoldDB" id="A0A176Z7U5"/>
<dbReference type="Proteomes" id="UP000077173">
    <property type="component" value="Unassembled WGS sequence"/>
</dbReference>
<keyword evidence="2" id="KW-1185">Reference proteome</keyword>
<dbReference type="Pfam" id="PF08734">
    <property type="entry name" value="GYD"/>
    <property type="match status" value="1"/>
</dbReference>
<accession>A0A176Z7U5</accession>
<proteinExistence type="predicted"/>
<dbReference type="InterPro" id="IPR014845">
    <property type="entry name" value="GYD/TTHA1554"/>
</dbReference>
<sequence>MRTCTSGRIDMATFILTIDWTDQGIRNVRDAPKRSQAAKELAKKVGVEIKDIYLTSGAHDILVLAEAPLGDHITKFALALGSLGNVRTSTSRAWTEAEWTKLISELP</sequence>
<gene>
    <name evidence="1" type="ORF">AXW67_11690</name>
</gene>
<reference evidence="1 2" key="1">
    <citation type="submission" date="2016-02" db="EMBL/GenBank/DDBJ databases">
        <title>Draft genome sequence of the strain BR 10247T Bradyrhizobium neotropicale isolated from nodules of Centrolobium paraense.</title>
        <authorList>
            <person name="Simoes-Araujo J.L."/>
            <person name="Barauna A.C."/>
            <person name="Silva K."/>
            <person name="Zilli J.E."/>
        </authorList>
    </citation>
    <scope>NUCLEOTIDE SEQUENCE [LARGE SCALE GENOMIC DNA]</scope>
    <source>
        <strain evidence="1 2">BR 10247</strain>
    </source>
</reference>
<name>A0A176Z7U5_9BRAD</name>
<dbReference type="EMBL" id="LSEF01000052">
    <property type="protein sequence ID" value="OAF16708.1"/>
    <property type="molecule type" value="Genomic_DNA"/>
</dbReference>
<comment type="caution">
    <text evidence="1">The sequence shown here is derived from an EMBL/GenBank/DDBJ whole genome shotgun (WGS) entry which is preliminary data.</text>
</comment>
<protein>
    <submittedName>
        <fullName evidence="1">GYD family protein</fullName>
    </submittedName>
</protein>
<evidence type="ECO:0000313" key="1">
    <source>
        <dbReference type="EMBL" id="OAF16708.1"/>
    </source>
</evidence>
<evidence type="ECO:0000313" key="2">
    <source>
        <dbReference type="Proteomes" id="UP000077173"/>
    </source>
</evidence>